<protein>
    <submittedName>
        <fullName evidence="3">Prolipoprotein diacylglyceryl transferase</fullName>
    </submittedName>
</protein>
<gene>
    <name evidence="3" type="ORF">JL102_12700</name>
</gene>
<evidence type="ECO:0000256" key="1">
    <source>
        <dbReference type="SAM" id="Phobius"/>
    </source>
</evidence>
<accession>A0A937FAG5</accession>
<feature type="transmembrane region" description="Helical" evidence="1">
    <location>
        <begin position="21"/>
        <end position="38"/>
    </location>
</feature>
<dbReference type="EMBL" id="JAESIY010000006">
    <property type="protein sequence ID" value="MBL3656998.1"/>
    <property type="molecule type" value="Genomic_DNA"/>
</dbReference>
<keyword evidence="1" id="KW-0472">Membrane</keyword>
<keyword evidence="3" id="KW-0808">Transferase</keyword>
<evidence type="ECO:0000313" key="3">
    <source>
        <dbReference type="EMBL" id="MBL3656998.1"/>
    </source>
</evidence>
<dbReference type="Proteomes" id="UP000659388">
    <property type="component" value="Unassembled WGS sequence"/>
</dbReference>
<sequence length="102" mass="12370">MRKPKWLDRLEKRWHVNTIRAVLILVVFACTGFTVFFLKEPILNNIAPGDERTWVFSVVYYILIFPVYNIILLFYGFIFGQFSFFWAFEKKMFRRMTGKKDK</sequence>
<feature type="domain" description="DUF6787" evidence="2">
    <location>
        <begin position="23"/>
        <end position="98"/>
    </location>
</feature>
<feature type="transmembrane region" description="Helical" evidence="1">
    <location>
        <begin position="58"/>
        <end position="88"/>
    </location>
</feature>
<proteinExistence type="predicted"/>
<dbReference type="AlphaFoldDB" id="A0A937FAG5"/>
<keyword evidence="1" id="KW-1133">Transmembrane helix</keyword>
<keyword evidence="1" id="KW-0812">Transmembrane</keyword>
<reference evidence="3" key="1">
    <citation type="submission" date="2021-01" db="EMBL/GenBank/DDBJ databases">
        <title>Fulvivirga kasyanovii gen. nov., sp nov., a novel member of the phylum Bacteroidetes isolated from seawater in a mussel farm.</title>
        <authorList>
            <person name="Zhao L.-H."/>
            <person name="Wang Z.-J."/>
        </authorList>
    </citation>
    <scope>NUCLEOTIDE SEQUENCE</scope>
    <source>
        <strain evidence="3">2943</strain>
    </source>
</reference>
<evidence type="ECO:0000259" key="2">
    <source>
        <dbReference type="Pfam" id="PF20584"/>
    </source>
</evidence>
<evidence type="ECO:0000313" key="4">
    <source>
        <dbReference type="Proteomes" id="UP000659388"/>
    </source>
</evidence>
<dbReference type="InterPro" id="IPR046714">
    <property type="entry name" value="DUF6787"/>
</dbReference>
<dbReference type="RefSeq" id="WP_202244793.1">
    <property type="nucleotide sequence ID" value="NZ_JAESIY010000006.1"/>
</dbReference>
<comment type="caution">
    <text evidence="3">The sequence shown here is derived from an EMBL/GenBank/DDBJ whole genome shotgun (WGS) entry which is preliminary data.</text>
</comment>
<name>A0A937FAG5_9BACT</name>
<dbReference type="GO" id="GO:0016740">
    <property type="term" value="F:transferase activity"/>
    <property type="evidence" value="ECO:0007669"/>
    <property type="project" value="UniProtKB-KW"/>
</dbReference>
<keyword evidence="4" id="KW-1185">Reference proteome</keyword>
<dbReference type="Pfam" id="PF20584">
    <property type="entry name" value="DUF6787"/>
    <property type="match status" value="1"/>
</dbReference>
<organism evidence="3 4">
    <name type="scientific">Fulvivirga sediminis</name>
    <dbReference type="NCBI Taxonomy" id="2803949"/>
    <lineage>
        <taxon>Bacteria</taxon>
        <taxon>Pseudomonadati</taxon>
        <taxon>Bacteroidota</taxon>
        <taxon>Cytophagia</taxon>
        <taxon>Cytophagales</taxon>
        <taxon>Fulvivirgaceae</taxon>
        <taxon>Fulvivirga</taxon>
    </lineage>
</organism>